<dbReference type="PROSITE" id="PS50043">
    <property type="entry name" value="HTH_LUXR_2"/>
    <property type="match status" value="1"/>
</dbReference>
<evidence type="ECO:0000313" key="6">
    <source>
        <dbReference type="Proteomes" id="UP000708298"/>
    </source>
</evidence>
<dbReference type="EMBL" id="JAESVB010000003">
    <property type="protein sequence ID" value="MCB8875136.1"/>
    <property type="molecule type" value="Genomic_DNA"/>
</dbReference>
<dbReference type="AlphaFoldDB" id="A0A963YQU7"/>
<feature type="domain" description="HTH luxR-type" evidence="4">
    <location>
        <begin position="209"/>
        <end position="274"/>
    </location>
</feature>
<evidence type="ECO:0000256" key="2">
    <source>
        <dbReference type="ARBA" id="ARBA00023125"/>
    </source>
</evidence>
<dbReference type="InterPro" id="IPR000792">
    <property type="entry name" value="Tscrpt_reg_LuxR_C"/>
</dbReference>
<accession>A0A963YQU7</accession>
<dbReference type="GO" id="GO:0006355">
    <property type="term" value="P:regulation of DNA-templated transcription"/>
    <property type="evidence" value="ECO:0007669"/>
    <property type="project" value="InterPro"/>
</dbReference>
<dbReference type="CDD" id="cd06170">
    <property type="entry name" value="LuxR_C_like"/>
    <property type="match status" value="1"/>
</dbReference>
<dbReference type="Proteomes" id="UP000708298">
    <property type="component" value="Unassembled WGS sequence"/>
</dbReference>
<evidence type="ECO:0000256" key="3">
    <source>
        <dbReference type="ARBA" id="ARBA00023163"/>
    </source>
</evidence>
<name>A0A963YQU7_9PROT</name>
<reference evidence="5" key="2">
    <citation type="submission" date="2021-01" db="EMBL/GenBank/DDBJ databases">
        <authorList>
            <person name="Mieszkin S."/>
            <person name="Pouder E."/>
            <person name="Alain K."/>
        </authorList>
    </citation>
    <scope>NUCLEOTIDE SEQUENCE</scope>
    <source>
        <strain evidence="5">HW T2.11</strain>
    </source>
</reference>
<dbReference type="SMART" id="SM00421">
    <property type="entry name" value="HTH_LUXR"/>
    <property type="match status" value="1"/>
</dbReference>
<dbReference type="SUPFAM" id="SSF46894">
    <property type="entry name" value="C-terminal effector domain of the bipartite response regulators"/>
    <property type="match status" value="1"/>
</dbReference>
<evidence type="ECO:0000313" key="5">
    <source>
        <dbReference type="EMBL" id="MCB8875136.1"/>
    </source>
</evidence>
<dbReference type="GO" id="GO:0003677">
    <property type="term" value="F:DNA binding"/>
    <property type="evidence" value="ECO:0007669"/>
    <property type="project" value="UniProtKB-KW"/>
</dbReference>
<keyword evidence="3" id="KW-0804">Transcription</keyword>
<protein>
    <submittedName>
        <fullName evidence="5">Response regulator transcription factor</fullName>
    </submittedName>
</protein>
<reference evidence="5" key="1">
    <citation type="journal article" date="2021" name="Microorganisms">
        <title>Acidisoma silvae sp. nov. and Acidisomacellulosilytica sp. nov., Two Acidophilic Bacteria Isolated from Decaying Wood, Hydrolyzing Cellulose and Producing Poly-3-hydroxybutyrate.</title>
        <authorList>
            <person name="Mieszkin S."/>
            <person name="Pouder E."/>
            <person name="Uroz S."/>
            <person name="Simon-Colin C."/>
            <person name="Alain K."/>
        </authorList>
    </citation>
    <scope>NUCLEOTIDE SEQUENCE</scope>
    <source>
        <strain evidence="5">HW T2.11</strain>
    </source>
</reference>
<dbReference type="InterPro" id="IPR016032">
    <property type="entry name" value="Sig_transdc_resp-reg_C-effctor"/>
</dbReference>
<dbReference type="PANTHER" id="PTHR44688">
    <property type="entry name" value="DNA-BINDING TRANSCRIPTIONAL ACTIVATOR DEVR_DOSR"/>
    <property type="match status" value="1"/>
</dbReference>
<sequence length="274" mass="29914">MGLHPSKPFVRNAVHTKWRLSPRHIIHRITHADLRNIMTFINDLSASEVTRTFHGSSAELATHAAPHHPCVAVIDGQRLSRECLVQVLGASAKDKWDVQSFATVTEAIEANDDQPLVAMIYIHQDLDAEIAAALEAVSGHDVRLLVVTDQSKAKLSAVARQAIQSGVRGLLSTADSGFKILYSAIDFILNGGTFIPPELLLETHAVEKQKSGLDVLTERQAQVFAKLKEGKPNKIIAFELGMSESTTKVHVRNIMSKFGVTNRTQAAFVGSAWA</sequence>
<evidence type="ECO:0000256" key="1">
    <source>
        <dbReference type="ARBA" id="ARBA00023015"/>
    </source>
</evidence>
<evidence type="ECO:0000259" key="4">
    <source>
        <dbReference type="PROSITE" id="PS50043"/>
    </source>
</evidence>
<proteinExistence type="predicted"/>
<organism evidence="5 6">
    <name type="scientific">Acidisoma silvae</name>
    <dbReference type="NCBI Taxonomy" id="2802396"/>
    <lineage>
        <taxon>Bacteria</taxon>
        <taxon>Pseudomonadati</taxon>
        <taxon>Pseudomonadota</taxon>
        <taxon>Alphaproteobacteria</taxon>
        <taxon>Acetobacterales</taxon>
        <taxon>Acidocellaceae</taxon>
        <taxon>Acidisoma</taxon>
    </lineage>
</organism>
<dbReference type="Gene3D" id="3.40.50.2300">
    <property type="match status" value="1"/>
</dbReference>
<gene>
    <name evidence="5" type="ORF">ASILVAE211_08085</name>
</gene>
<dbReference type="PANTHER" id="PTHR44688:SF16">
    <property type="entry name" value="DNA-BINDING TRANSCRIPTIONAL ACTIVATOR DEVR_DOSR"/>
    <property type="match status" value="1"/>
</dbReference>
<comment type="caution">
    <text evidence="5">The sequence shown here is derived from an EMBL/GenBank/DDBJ whole genome shotgun (WGS) entry which is preliminary data.</text>
</comment>
<keyword evidence="2" id="KW-0238">DNA-binding</keyword>
<keyword evidence="1" id="KW-0805">Transcription regulation</keyword>
<dbReference type="Pfam" id="PF00196">
    <property type="entry name" value="GerE"/>
    <property type="match status" value="1"/>
</dbReference>
<dbReference type="PRINTS" id="PR00038">
    <property type="entry name" value="HTHLUXR"/>
</dbReference>
<keyword evidence="6" id="KW-1185">Reference proteome</keyword>